<keyword evidence="10" id="KW-1015">Disulfide bond</keyword>
<evidence type="ECO:0000256" key="11">
    <source>
        <dbReference type="ARBA" id="ARBA00023180"/>
    </source>
</evidence>
<dbReference type="InterPro" id="IPR001675">
    <property type="entry name" value="Glyco_trans_29"/>
</dbReference>
<dbReference type="PIRSF" id="PIRSF005557">
    <property type="entry name" value="Sialyl_trans"/>
    <property type="match status" value="1"/>
</dbReference>
<evidence type="ECO:0000256" key="9">
    <source>
        <dbReference type="ARBA" id="ARBA00023136"/>
    </source>
</evidence>
<keyword evidence="3" id="KW-0328">Glycosyltransferase</keyword>
<dbReference type="OrthoDB" id="10264956at2759"/>
<evidence type="ECO:0000256" key="10">
    <source>
        <dbReference type="ARBA" id="ARBA00023157"/>
    </source>
</evidence>
<protein>
    <submittedName>
        <fullName evidence="13">Uncharacterized protein</fullName>
    </submittedName>
</protein>
<keyword evidence="8" id="KW-0333">Golgi apparatus</keyword>
<dbReference type="GO" id="GO:0009311">
    <property type="term" value="P:oligosaccharide metabolic process"/>
    <property type="evidence" value="ECO:0007669"/>
    <property type="project" value="TreeGrafter"/>
</dbReference>
<comment type="subcellular location">
    <subcellularLocation>
        <location evidence="1">Golgi apparatus membrane</location>
        <topology evidence="1">Single-pass type II membrane protein</topology>
    </subcellularLocation>
</comment>
<dbReference type="OMA" id="WNFVVNE"/>
<evidence type="ECO:0000256" key="12">
    <source>
        <dbReference type="PIRSR" id="PIRSR005557-2"/>
    </source>
</evidence>
<keyword evidence="5" id="KW-0812">Transmembrane</keyword>
<evidence type="ECO:0000313" key="13">
    <source>
        <dbReference type="EMBL" id="KAG5852006.1"/>
    </source>
</evidence>
<proteinExistence type="inferred from homology"/>
<dbReference type="PANTHER" id="PTHR11987">
    <property type="entry name" value="ALPHA-2,8-SIALYLTRANSFERASE"/>
    <property type="match status" value="1"/>
</dbReference>
<dbReference type="GO" id="GO:0006491">
    <property type="term" value="P:N-glycan processing"/>
    <property type="evidence" value="ECO:0007669"/>
    <property type="project" value="TreeGrafter"/>
</dbReference>
<evidence type="ECO:0000256" key="4">
    <source>
        <dbReference type="ARBA" id="ARBA00022679"/>
    </source>
</evidence>
<keyword evidence="11" id="KW-0325">Glycoprotein</keyword>
<evidence type="ECO:0000256" key="1">
    <source>
        <dbReference type="ARBA" id="ARBA00004323"/>
    </source>
</evidence>
<dbReference type="GO" id="GO:0000139">
    <property type="term" value="C:Golgi membrane"/>
    <property type="evidence" value="ECO:0007669"/>
    <property type="project" value="UniProtKB-SubCell"/>
</dbReference>
<dbReference type="GO" id="GO:0003828">
    <property type="term" value="F:alpha-N-acetylneuraminate alpha-2,8-sialyltransferase activity"/>
    <property type="evidence" value="ECO:0007669"/>
    <property type="project" value="TreeGrafter"/>
</dbReference>
<dbReference type="InterPro" id="IPR012163">
    <property type="entry name" value="Sialyl_trans"/>
</dbReference>
<evidence type="ECO:0000256" key="6">
    <source>
        <dbReference type="ARBA" id="ARBA00022968"/>
    </source>
</evidence>
<dbReference type="InterPro" id="IPR038578">
    <property type="entry name" value="GT29-like_sf"/>
</dbReference>
<evidence type="ECO:0000256" key="2">
    <source>
        <dbReference type="ARBA" id="ARBA00006003"/>
    </source>
</evidence>
<evidence type="ECO:0000256" key="7">
    <source>
        <dbReference type="ARBA" id="ARBA00022989"/>
    </source>
</evidence>
<accession>A0A9D3MQ96</accession>
<dbReference type="AlphaFoldDB" id="A0A9D3MQ96"/>
<dbReference type="InterPro" id="IPR050943">
    <property type="entry name" value="Glycosyltr_29_Sialyltrsf"/>
</dbReference>
<sequence length="355" mass="40945">MKNQHAFILVCFCSGLFITWRTCHLTFQQVRQETTGSLMLRRQLCERLRAKYASIKAIKLTTQFSNDMKELMSCPWKTNITHKERYRVELYSSCNATDELILTKQNTFLGQNVTYDGERRIRVVDKSMLKMLPESTPWRTGGLLGRCAVVGNGGILKNSSCGSMINKADFVIRFNLAPIILSEDIGVKTSLITANPSQIKRSYPNMKKHRHRLANHLSLYGDAPLLMPAFAYRLCTGISFQVHQALLPLRPQQKVVFFNPNYLRELHHYWRQRGQRAFRLSTGLMLASVALELCEEVHLYGFWPFSVDLSQQKLSHHYYDNVGPRHRAHSMPREFLQLLKMHSMGAINLHIGKCQ</sequence>
<keyword evidence="14" id="KW-1185">Reference proteome</keyword>
<evidence type="ECO:0000256" key="5">
    <source>
        <dbReference type="ARBA" id="ARBA00022692"/>
    </source>
</evidence>
<dbReference type="Proteomes" id="UP001044222">
    <property type="component" value="Unassembled WGS sequence"/>
</dbReference>
<comment type="caution">
    <text evidence="13">The sequence shown here is derived from an EMBL/GenBank/DDBJ whole genome shotgun (WGS) entry which is preliminary data.</text>
</comment>
<dbReference type="Gene3D" id="3.90.1480.20">
    <property type="entry name" value="Glycosyl transferase family 29"/>
    <property type="match status" value="1"/>
</dbReference>
<keyword evidence="4" id="KW-0808">Transferase</keyword>
<reference evidence="13" key="1">
    <citation type="submission" date="2021-01" db="EMBL/GenBank/DDBJ databases">
        <title>A chromosome-scale assembly of European eel, Anguilla anguilla.</title>
        <authorList>
            <person name="Henkel C."/>
            <person name="Jong-Raadsen S.A."/>
            <person name="Dufour S."/>
            <person name="Weltzien F.-A."/>
            <person name="Palstra A.P."/>
            <person name="Pelster B."/>
            <person name="Spaink H.P."/>
            <person name="Van Den Thillart G.E."/>
            <person name="Jansen H."/>
            <person name="Zahm M."/>
            <person name="Klopp C."/>
            <person name="Cedric C."/>
            <person name="Louis A."/>
            <person name="Berthelot C."/>
            <person name="Parey E."/>
            <person name="Roest Crollius H."/>
            <person name="Montfort J."/>
            <person name="Robinson-Rechavi M."/>
            <person name="Bucao C."/>
            <person name="Bouchez O."/>
            <person name="Gislard M."/>
            <person name="Lluch J."/>
            <person name="Milhes M."/>
            <person name="Lampietro C."/>
            <person name="Lopez Roques C."/>
            <person name="Donnadieu C."/>
            <person name="Braasch I."/>
            <person name="Desvignes T."/>
            <person name="Postlethwait J."/>
            <person name="Bobe J."/>
            <person name="Guiguen Y."/>
            <person name="Dirks R."/>
        </authorList>
    </citation>
    <scope>NUCLEOTIDE SEQUENCE</scope>
    <source>
        <strain evidence="13">Tag_6206</strain>
        <tissue evidence="13">Liver</tissue>
    </source>
</reference>
<evidence type="ECO:0000256" key="3">
    <source>
        <dbReference type="ARBA" id="ARBA00022676"/>
    </source>
</evidence>
<dbReference type="PANTHER" id="PTHR11987:SF29">
    <property type="entry name" value="ALPHA-2,8-SIALYLTRANSFERASE 8F"/>
    <property type="match status" value="1"/>
</dbReference>
<evidence type="ECO:0000313" key="14">
    <source>
        <dbReference type="Proteomes" id="UP001044222"/>
    </source>
</evidence>
<feature type="disulfide bond" evidence="12">
    <location>
        <begin position="147"/>
        <end position="294"/>
    </location>
</feature>
<keyword evidence="6" id="KW-0735">Signal-anchor</keyword>
<dbReference type="EMBL" id="JAFIRN010000003">
    <property type="protein sequence ID" value="KAG5852006.1"/>
    <property type="molecule type" value="Genomic_DNA"/>
</dbReference>
<evidence type="ECO:0000256" key="8">
    <source>
        <dbReference type="ARBA" id="ARBA00023034"/>
    </source>
</evidence>
<keyword evidence="7" id="KW-1133">Transmembrane helix</keyword>
<dbReference type="Pfam" id="PF00777">
    <property type="entry name" value="Glyco_transf_29"/>
    <property type="match status" value="1"/>
</dbReference>
<comment type="similarity">
    <text evidence="2">Belongs to the glycosyltransferase 29 family.</text>
</comment>
<name>A0A9D3MQ96_ANGAN</name>
<organism evidence="13 14">
    <name type="scientific">Anguilla anguilla</name>
    <name type="common">European freshwater eel</name>
    <name type="synonym">Muraena anguilla</name>
    <dbReference type="NCBI Taxonomy" id="7936"/>
    <lineage>
        <taxon>Eukaryota</taxon>
        <taxon>Metazoa</taxon>
        <taxon>Chordata</taxon>
        <taxon>Craniata</taxon>
        <taxon>Vertebrata</taxon>
        <taxon>Euteleostomi</taxon>
        <taxon>Actinopterygii</taxon>
        <taxon>Neopterygii</taxon>
        <taxon>Teleostei</taxon>
        <taxon>Anguilliformes</taxon>
        <taxon>Anguillidae</taxon>
        <taxon>Anguilla</taxon>
    </lineage>
</organism>
<keyword evidence="9" id="KW-0472">Membrane</keyword>
<gene>
    <name evidence="13" type="ORF">ANANG_G00057860</name>
</gene>